<evidence type="ECO:0000313" key="2">
    <source>
        <dbReference type="Proteomes" id="UP001148662"/>
    </source>
</evidence>
<comment type="caution">
    <text evidence="1">The sequence shown here is derived from an EMBL/GenBank/DDBJ whole genome shotgun (WGS) entry which is preliminary data.</text>
</comment>
<evidence type="ECO:0000313" key="1">
    <source>
        <dbReference type="EMBL" id="KAJ3558296.1"/>
    </source>
</evidence>
<proteinExistence type="predicted"/>
<reference evidence="1" key="1">
    <citation type="submission" date="2022-07" db="EMBL/GenBank/DDBJ databases">
        <title>Genome Sequence of Phlebia brevispora.</title>
        <authorList>
            <person name="Buettner E."/>
        </authorList>
    </citation>
    <scope>NUCLEOTIDE SEQUENCE</scope>
    <source>
        <strain evidence="1">MPL23</strain>
    </source>
</reference>
<protein>
    <submittedName>
        <fullName evidence="1">Uncharacterized protein</fullName>
    </submittedName>
</protein>
<sequence>MLGTRLNISFAVTKLAQHSANLSDEHLQKVLYICCYLQGTPEYQLIFNGATQQGLAAYTDADWGIDPNHQ</sequence>
<accession>A0ACC1TDG7</accession>
<keyword evidence="2" id="KW-1185">Reference proteome</keyword>
<dbReference type="Proteomes" id="UP001148662">
    <property type="component" value="Unassembled WGS sequence"/>
</dbReference>
<name>A0ACC1TDG7_9APHY</name>
<dbReference type="EMBL" id="JANHOG010000097">
    <property type="protein sequence ID" value="KAJ3558296.1"/>
    <property type="molecule type" value="Genomic_DNA"/>
</dbReference>
<gene>
    <name evidence="1" type="ORF">NM688_g1008</name>
</gene>
<organism evidence="1 2">
    <name type="scientific">Phlebia brevispora</name>
    <dbReference type="NCBI Taxonomy" id="194682"/>
    <lineage>
        <taxon>Eukaryota</taxon>
        <taxon>Fungi</taxon>
        <taxon>Dikarya</taxon>
        <taxon>Basidiomycota</taxon>
        <taxon>Agaricomycotina</taxon>
        <taxon>Agaricomycetes</taxon>
        <taxon>Polyporales</taxon>
        <taxon>Meruliaceae</taxon>
        <taxon>Phlebia</taxon>
    </lineage>
</organism>